<proteinExistence type="predicted"/>
<name>A0A1J5SFP5_9ZZZZ</name>
<reference evidence="1" key="1">
    <citation type="submission" date="2016-10" db="EMBL/GenBank/DDBJ databases">
        <title>Sequence of Gallionella enrichment culture.</title>
        <authorList>
            <person name="Poehlein A."/>
            <person name="Muehling M."/>
            <person name="Daniel R."/>
        </authorList>
    </citation>
    <scope>NUCLEOTIDE SEQUENCE</scope>
</reference>
<gene>
    <name evidence="1" type="ORF">GALL_107510</name>
</gene>
<protein>
    <submittedName>
        <fullName evidence="1">Uncharacterized protein</fullName>
    </submittedName>
</protein>
<sequence length="98" mass="10796">MVVTHRWRVVNRDGLHFRAWDEECVAYDELSGNTHLLSSFAGEALAQLCREPAPRCAALLALDVAAQLALERDASLDQALAACLDEFERLGLAERSAD</sequence>
<organism evidence="1">
    <name type="scientific">mine drainage metagenome</name>
    <dbReference type="NCBI Taxonomy" id="410659"/>
    <lineage>
        <taxon>unclassified sequences</taxon>
        <taxon>metagenomes</taxon>
        <taxon>ecological metagenomes</taxon>
    </lineage>
</organism>
<dbReference type="AlphaFoldDB" id="A0A1J5SFP5"/>
<evidence type="ECO:0000313" key="1">
    <source>
        <dbReference type="EMBL" id="OIR07162.1"/>
    </source>
</evidence>
<dbReference type="EMBL" id="MLJW01000039">
    <property type="protein sequence ID" value="OIR07162.1"/>
    <property type="molecule type" value="Genomic_DNA"/>
</dbReference>
<dbReference type="NCBIfam" id="TIGR04353">
    <property type="entry name" value="PqqD_rel_X"/>
    <property type="match status" value="1"/>
</dbReference>
<accession>A0A1J5SFP5</accession>
<comment type="caution">
    <text evidence="1">The sequence shown here is derived from an EMBL/GenBank/DDBJ whole genome shotgun (WGS) entry which is preliminary data.</text>
</comment>
<dbReference type="InterPro" id="IPR027599">
    <property type="entry name" value="PqqD-rel_X"/>
</dbReference>